<evidence type="ECO:0000256" key="4">
    <source>
        <dbReference type="SAM" id="MobiDB-lite"/>
    </source>
</evidence>
<feature type="compositionally biased region" description="Basic and acidic residues" evidence="4">
    <location>
        <begin position="302"/>
        <end position="322"/>
    </location>
</feature>
<dbReference type="PROSITE" id="PS00041">
    <property type="entry name" value="HTH_ARAC_FAMILY_1"/>
    <property type="match status" value="1"/>
</dbReference>
<evidence type="ECO:0000256" key="1">
    <source>
        <dbReference type="ARBA" id="ARBA00023015"/>
    </source>
</evidence>
<reference evidence="6 7" key="1">
    <citation type="submission" date="2019-06" db="EMBL/GenBank/DDBJ databases">
        <title>Sorghum-associated microbial communities from plants grown in Nebraska, USA.</title>
        <authorList>
            <person name="Schachtman D."/>
        </authorList>
    </citation>
    <scope>NUCLEOTIDE SEQUENCE [LARGE SCALE GENOMIC DNA]</scope>
    <source>
        <strain evidence="6 7">1225</strain>
    </source>
</reference>
<dbReference type="InterPro" id="IPR050204">
    <property type="entry name" value="AraC_XylS_family_regulators"/>
</dbReference>
<dbReference type="GO" id="GO:0003700">
    <property type="term" value="F:DNA-binding transcription factor activity"/>
    <property type="evidence" value="ECO:0007669"/>
    <property type="project" value="InterPro"/>
</dbReference>
<dbReference type="Proteomes" id="UP000320653">
    <property type="component" value="Unassembled WGS sequence"/>
</dbReference>
<dbReference type="Pfam" id="PF12833">
    <property type="entry name" value="HTH_18"/>
    <property type="match status" value="1"/>
</dbReference>
<organism evidence="6 7">
    <name type="scientific">Neorhizobium alkalisoli</name>
    <dbReference type="NCBI Taxonomy" id="528178"/>
    <lineage>
        <taxon>Bacteria</taxon>
        <taxon>Pseudomonadati</taxon>
        <taxon>Pseudomonadota</taxon>
        <taxon>Alphaproteobacteria</taxon>
        <taxon>Hyphomicrobiales</taxon>
        <taxon>Rhizobiaceae</taxon>
        <taxon>Rhizobium/Agrobacterium group</taxon>
        <taxon>Neorhizobium</taxon>
    </lineage>
</organism>
<dbReference type="InterPro" id="IPR018060">
    <property type="entry name" value="HTH_AraC"/>
</dbReference>
<dbReference type="InterPro" id="IPR020449">
    <property type="entry name" value="Tscrpt_reg_AraC-type_HTH"/>
</dbReference>
<dbReference type="GO" id="GO:0043565">
    <property type="term" value="F:sequence-specific DNA binding"/>
    <property type="evidence" value="ECO:0007669"/>
    <property type="project" value="InterPro"/>
</dbReference>
<dbReference type="InterPro" id="IPR009057">
    <property type="entry name" value="Homeodomain-like_sf"/>
</dbReference>
<dbReference type="OrthoDB" id="9783876at2"/>
<name>A0A561QNH6_9HYPH</name>
<evidence type="ECO:0000259" key="5">
    <source>
        <dbReference type="PROSITE" id="PS01124"/>
    </source>
</evidence>
<protein>
    <submittedName>
        <fullName evidence="6">AraC-like DNA-binding protein</fullName>
    </submittedName>
</protein>
<dbReference type="Gene3D" id="1.10.10.60">
    <property type="entry name" value="Homeodomain-like"/>
    <property type="match status" value="2"/>
</dbReference>
<evidence type="ECO:0000256" key="3">
    <source>
        <dbReference type="ARBA" id="ARBA00023163"/>
    </source>
</evidence>
<dbReference type="SMART" id="SM00342">
    <property type="entry name" value="HTH_ARAC"/>
    <property type="match status" value="1"/>
</dbReference>
<dbReference type="Pfam" id="PF12852">
    <property type="entry name" value="Cupin_6"/>
    <property type="match status" value="1"/>
</dbReference>
<accession>A0A561QNH6</accession>
<dbReference type="RefSeq" id="WP_145639382.1">
    <property type="nucleotide sequence ID" value="NZ_VIWP01000005.1"/>
</dbReference>
<evidence type="ECO:0000256" key="2">
    <source>
        <dbReference type="ARBA" id="ARBA00023125"/>
    </source>
</evidence>
<dbReference type="PANTHER" id="PTHR46796:SF7">
    <property type="entry name" value="ARAC FAMILY TRANSCRIPTIONAL REGULATOR"/>
    <property type="match status" value="1"/>
</dbReference>
<keyword evidence="7" id="KW-1185">Reference proteome</keyword>
<dbReference type="EMBL" id="VIWP01000005">
    <property type="protein sequence ID" value="TWF51920.1"/>
    <property type="molecule type" value="Genomic_DNA"/>
</dbReference>
<dbReference type="InterPro" id="IPR018062">
    <property type="entry name" value="HTH_AraC-typ_CS"/>
</dbReference>
<dbReference type="PANTHER" id="PTHR46796">
    <property type="entry name" value="HTH-TYPE TRANSCRIPTIONAL ACTIVATOR RHAS-RELATED"/>
    <property type="match status" value="1"/>
</dbReference>
<proteinExistence type="predicted"/>
<dbReference type="AlphaFoldDB" id="A0A561QNH6"/>
<dbReference type="InterPro" id="IPR032783">
    <property type="entry name" value="AraC_lig"/>
</dbReference>
<evidence type="ECO:0000313" key="6">
    <source>
        <dbReference type="EMBL" id="TWF51920.1"/>
    </source>
</evidence>
<feature type="region of interest" description="Disordered" evidence="4">
    <location>
        <begin position="297"/>
        <end position="322"/>
    </location>
</feature>
<evidence type="ECO:0000313" key="7">
    <source>
        <dbReference type="Proteomes" id="UP000320653"/>
    </source>
</evidence>
<dbReference type="SUPFAM" id="SSF46689">
    <property type="entry name" value="Homeodomain-like"/>
    <property type="match status" value="2"/>
</dbReference>
<keyword evidence="1" id="KW-0805">Transcription regulation</keyword>
<keyword evidence="2 6" id="KW-0238">DNA-binding</keyword>
<dbReference type="PRINTS" id="PR00032">
    <property type="entry name" value="HTHARAC"/>
</dbReference>
<gene>
    <name evidence="6" type="ORF">FHW37_10516</name>
</gene>
<sequence>MDPLSNVLSLLKPKNHLSAGFEAGGEWAVQFPHQGQGIKCGTLIFGECWLKVNDIGEPVLLKAGDSFLLPSGRPFLLASGLDVVPTEAAAIFANKGKRGVVTFNGGGEISLISSRFGLEGEHASILLKMLPPIILIRDEAASEALRWSVERMMDELRDPQPGGFLIVQHLAHMILLQGLRLHVAEEVAAPTSQVGWLFALADRQIGAAIGAIHADPAHRWTLQTLATEAGMSRSTFALRFREKVGETPMDYLTRWRMLLAADRLIHSGDSISVISASLGYESESAFSTAFRKTMGCSPRQYGRGERPNEAASRHVVEERLAS</sequence>
<keyword evidence="3" id="KW-0804">Transcription</keyword>
<dbReference type="PROSITE" id="PS01124">
    <property type="entry name" value="HTH_ARAC_FAMILY_2"/>
    <property type="match status" value="1"/>
</dbReference>
<feature type="domain" description="HTH araC/xylS-type" evidence="5">
    <location>
        <begin position="206"/>
        <end position="304"/>
    </location>
</feature>
<comment type="caution">
    <text evidence="6">The sequence shown here is derived from an EMBL/GenBank/DDBJ whole genome shotgun (WGS) entry which is preliminary data.</text>
</comment>